<accession>A0A2H9T157</accession>
<evidence type="ECO:0000313" key="3">
    <source>
        <dbReference type="Proteomes" id="UP000236946"/>
    </source>
</evidence>
<dbReference type="Proteomes" id="UP000236946">
    <property type="component" value="Unassembled WGS sequence"/>
</dbReference>
<feature type="signal peptide" evidence="1">
    <location>
        <begin position="1"/>
        <end position="25"/>
    </location>
</feature>
<dbReference type="EMBL" id="PFEN01000036">
    <property type="protein sequence ID" value="PJE69458.1"/>
    <property type="molecule type" value="Genomic_DNA"/>
</dbReference>
<reference evidence="3" key="1">
    <citation type="submission" date="2017-09" db="EMBL/GenBank/DDBJ databases">
        <title>Depth-based differentiation of microbial function through sediment-hosted aquifers and enrichment of novel symbionts in the deep terrestrial subsurface.</title>
        <authorList>
            <person name="Probst A.J."/>
            <person name="Ladd B."/>
            <person name="Jarett J.K."/>
            <person name="Geller-Mcgrath D.E."/>
            <person name="Sieber C.M.K."/>
            <person name="Emerson J.B."/>
            <person name="Anantharaman K."/>
            <person name="Thomas B.C."/>
            <person name="Malmstrom R."/>
            <person name="Stieglmeier M."/>
            <person name="Klingl A."/>
            <person name="Woyke T."/>
            <person name="Ryan C.M."/>
            <person name="Banfield J.F."/>
        </authorList>
    </citation>
    <scope>NUCLEOTIDE SEQUENCE [LARGE SCALE GENOMIC DNA]</scope>
</reference>
<evidence type="ECO:0000313" key="2">
    <source>
        <dbReference type="EMBL" id="PJE69458.1"/>
    </source>
</evidence>
<name>A0A2H9T157_9BACT</name>
<gene>
    <name evidence="2" type="ORF">COU98_01970</name>
</gene>
<evidence type="ECO:0000256" key="1">
    <source>
        <dbReference type="SAM" id="SignalP"/>
    </source>
</evidence>
<dbReference type="AlphaFoldDB" id="A0A2H9T157"/>
<evidence type="ECO:0008006" key="4">
    <source>
        <dbReference type="Google" id="ProtNLM"/>
    </source>
</evidence>
<proteinExistence type="predicted"/>
<organism evidence="2 3">
    <name type="scientific">Candidatus Staskawiczbacteria bacterium CG10_big_fil_rev_8_21_14_0_10_38_10</name>
    <dbReference type="NCBI Taxonomy" id="1974891"/>
    <lineage>
        <taxon>Bacteria</taxon>
        <taxon>Candidatus Staskawicziibacteriota</taxon>
    </lineage>
</organism>
<feature type="chain" id="PRO_5014152641" description="DUF5667 domain-containing protein" evidence="1">
    <location>
        <begin position="26"/>
        <end position="245"/>
    </location>
</feature>
<keyword evidence="1" id="KW-0732">Signal</keyword>
<comment type="caution">
    <text evidence="2">The sequence shown here is derived from an EMBL/GenBank/DDBJ whole genome shotgun (WGS) entry which is preliminary data.</text>
</comment>
<sequence>MKMNSKTLVSVLLVANIFLPNVILAQNGSNFCSRLSEFRTKVDQGIADREEKLNEKRNQILNRLEDRWDKRDNQLAEKRAKWDGNRDEHYAKLLERAKTEEQEQAVEKFKATIESAVVTRRTAVDAALVAFRQGLEQALTSRRTSVNGIIDIFKNSVASAFQKTEENCGSNIEKAPIVKDLRASLKAAREKFNADRQEIEKLGPVMSNLVITRNQAIQKAFQDFRTVVEEARKELKIAFPENTTE</sequence>
<protein>
    <recommendedName>
        <fullName evidence="4">DUF5667 domain-containing protein</fullName>
    </recommendedName>
</protein>